<keyword evidence="1" id="KW-0472">Membrane</keyword>
<reference evidence="5" key="3">
    <citation type="submission" date="2025-04" db="UniProtKB">
        <authorList>
            <consortium name="RefSeq"/>
        </authorList>
    </citation>
    <scope>IDENTIFICATION</scope>
    <source>
        <strain evidence="5">CBS 781.70</strain>
    </source>
</reference>
<accession>A0A6G1GHE1</accession>
<dbReference type="AlphaFoldDB" id="A0A6G1GHE1"/>
<evidence type="ECO:0000313" key="3">
    <source>
        <dbReference type="EMBL" id="KAF1817289.1"/>
    </source>
</evidence>
<reference evidence="3 5" key="1">
    <citation type="submission" date="2020-01" db="EMBL/GenBank/DDBJ databases">
        <authorList>
            <consortium name="DOE Joint Genome Institute"/>
            <person name="Haridas S."/>
            <person name="Albert R."/>
            <person name="Binder M."/>
            <person name="Bloem J."/>
            <person name="Labutti K."/>
            <person name="Salamov A."/>
            <person name="Andreopoulos B."/>
            <person name="Baker S.E."/>
            <person name="Barry K."/>
            <person name="Bills G."/>
            <person name="Bluhm B.H."/>
            <person name="Cannon C."/>
            <person name="Castanera R."/>
            <person name="Culley D.E."/>
            <person name="Daum C."/>
            <person name="Ezra D."/>
            <person name="Gonzalez J.B."/>
            <person name="Henrissat B."/>
            <person name="Kuo A."/>
            <person name="Liang C."/>
            <person name="Lipzen A."/>
            <person name="Lutzoni F."/>
            <person name="Magnuson J."/>
            <person name="Mondo S."/>
            <person name="Nolan M."/>
            <person name="Ohm R."/>
            <person name="Pangilinan J."/>
            <person name="Park H.-J."/>
            <person name="Ramirez L."/>
            <person name="Alfaro M."/>
            <person name="Sun H."/>
            <person name="Tritt A."/>
            <person name="Yoshinaga Y."/>
            <person name="Zwiers L.-H."/>
            <person name="Turgeon B.G."/>
            <person name="Goodwin S.B."/>
            <person name="Spatafora J.W."/>
            <person name="Crous P.W."/>
            <person name="Grigoriev I.V."/>
        </authorList>
    </citation>
    <scope>NUCLEOTIDE SEQUENCE</scope>
    <source>
        <strain evidence="3 5">CBS 781.70</strain>
    </source>
</reference>
<feature type="transmembrane region" description="Helical" evidence="1">
    <location>
        <begin position="205"/>
        <end position="227"/>
    </location>
</feature>
<dbReference type="RefSeq" id="XP_033538920.1">
    <property type="nucleotide sequence ID" value="XM_033680503.1"/>
</dbReference>
<dbReference type="PANTHER" id="PTHR35395:SF1">
    <property type="entry name" value="DUF6536 DOMAIN-CONTAINING PROTEIN"/>
    <property type="match status" value="1"/>
</dbReference>
<dbReference type="Pfam" id="PF20163">
    <property type="entry name" value="DUF6536"/>
    <property type="match status" value="1"/>
</dbReference>
<keyword evidence="4" id="KW-1185">Reference proteome</keyword>
<dbReference type="Proteomes" id="UP000504638">
    <property type="component" value="Unplaced"/>
</dbReference>
<dbReference type="PANTHER" id="PTHR35395">
    <property type="entry name" value="DUF6536 DOMAIN-CONTAINING PROTEIN"/>
    <property type="match status" value="1"/>
</dbReference>
<feature type="transmembrane region" description="Helical" evidence="1">
    <location>
        <begin position="366"/>
        <end position="390"/>
    </location>
</feature>
<feature type="transmembrane region" description="Helical" evidence="1">
    <location>
        <begin position="325"/>
        <end position="346"/>
    </location>
</feature>
<dbReference type="InterPro" id="IPR046623">
    <property type="entry name" value="DUF6536"/>
</dbReference>
<evidence type="ECO:0000259" key="2">
    <source>
        <dbReference type="Pfam" id="PF20163"/>
    </source>
</evidence>
<sequence>MQCLSAPTRREVDREHQREKWLDIGVPNVRNLIKIRWTRSLPLHLFYNSTVFPSISANKYVVFFANEAFADPESGAVNNRLPNRDRRLVPLVDTLRQKVIDGSLERLDPLACINAYAQQFQTAHQNVVLIESHPEGALNSTESTVTHGREVEPVSMRVSFAKNCVPDEYSWICSGSVRDSNSDPCENPCQDLIGKRCKLQFSLQIAILVIVLNFVKSVLLLALAYGVRESPLMTIGDAVASFLQKPDITTEGMCLLSKHEIIKPGRVGLSTEPRMARLKWEPYVKGASISRWAFTIGICTFALIVCASLLGLGIKQLHGPHTPSFIFSLGLGAISPSTLITGWDIPSAAVAGLIGNIMVANSPQPIFSFIYFTCNGLMTSVAMAAEWVSYSTDRKGLRVSSKGQGAQRSRYFLQLPYRYSLPLMVASGLLHWLISQSLFLVSVEHYGIELGTMSGSSSRVNEGRIHLERSDLVTCGYSPLAISLSIIAGGLLIFVALYVGSRRMPATGMPVAGSCSLAIAAACHMARRDATGDVKGDDDLGSSTAIEPVQWEVVSDNIERVGHCAFLAEPVSTPLQGGLYAGSS</sequence>
<feature type="transmembrane region" description="Helical" evidence="1">
    <location>
        <begin position="292"/>
        <end position="313"/>
    </location>
</feature>
<evidence type="ECO:0000256" key="1">
    <source>
        <dbReference type="SAM" id="Phobius"/>
    </source>
</evidence>
<dbReference type="GeneID" id="54421073"/>
<protein>
    <recommendedName>
        <fullName evidence="2">DUF6536 domain-containing protein</fullName>
    </recommendedName>
</protein>
<feature type="transmembrane region" description="Helical" evidence="1">
    <location>
        <begin position="411"/>
        <end position="434"/>
    </location>
</feature>
<dbReference type="OrthoDB" id="5429634at2759"/>
<dbReference type="EMBL" id="ML975149">
    <property type="protein sequence ID" value="KAF1817289.1"/>
    <property type="molecule type" value="Genomic_DNA"/>
</dbReference>
<evidence type="ECO:0000313" key="4">
    <source>
        <dbReference type="Proteomes" id="UP000504638"/>
    </source>
</evidence>
<reference evidence="5" key="2">
    <citation type="submission" date="2020-04" db="EMBL/GenBank/DDBJ databases">
        <authorList>
            <consortium name="NCBI Genome Project"/>
        </authorList>
    </citation>
    <scope>NUCLEOTIDE SEQUENCE</scope>
    <source>
        <strain evidence="5">CBS 781.70</strain>
    </source>
</reference>
<keyword evidence="1" id="KW-1133">Transmembrane helix</keyword>
<feature type="transmembrane region" description="Helical" evidence="1">
    <location>
        <begin position="477"/>
        <end position="499"/>
    </location>
</feature>
<name>A0A6G1GHE1_9PEZI</name>
<organism evidence="3">
    <name type="scientific">Eremomyces bilateralis CBS 781.70</name>
    <dbReference type="NCBI Taxonomy" id="1392243"/>
    <lineage>
        <taxon>Eukaryota</taxon>
        <taxon>Fungi</taxon>
        <taxon>Dikarya</taxon>
        <taxon>Ascomycota</taxon>
        <taxon>Pezizomycotina</taxon>
        <taxon>Dothideomycetes</taxon>
        <taxon>Dothideomycetes incertae sedis</taxon>
        <taxon>Eremomycetales</taxon>
        <taxon>Eremomycetaceae</taxon>
        <taxon>Eremomyces</taxon>
    </lineage>
</organism>
<evidence type="ECO:0000313" key="5">
    <source>
        <dbReference type="RefSeq" id="XP_033538920.1"/>
    </source>
</evidence>
<proteinExistence type="predicted"/>
<keyword evidence="1" id="KW-0812">Transmembrane</keyword>
<gene>
    <name evidence="3 5" type="ORF">P152DRAFT_463494</name>
</gene>
<feature type="domain" description="DUF6536" evidence="2">
    <location>
        <begin position="1"/>
        <end position="70"/>
    </location>
</feature>